<dbReference type="CDD" id="cd02187">
    <property type="entry name" value="beta_tubulin"/>
    <property type="match status" value="1"/>
</dbReference>
<feature type="signal peptide" evidence="21">
    <location>
        <begin position="1"/>
        <end position="19"/>
    </location>
</feature>
<dbReference type="PRINTS" id="PR01161">
    <property type="entry name" value="TUBULIN"/>
</dbReference>
<dbReference type="SUPFAM" id="SSF52490">
    <property type="entry name" value="Tubulin nucleotide-binding domain-like"/>
    <property type="match status" value="1"/>
</dbReference>
<evidence type="ECO:0000256" key="13">
    <source>
        <dbReference type="ARBA" id="ARBA00023212"/>
    </source>
</evidence>
<dbReference type="Proteomes" id="UP000242875">
    <property type="component" value="Unassembled WGS sequence"/>
</dbReference>
<keyword evidence="21" id="KW-0732">Signal</keyword>
<evidence type="ECO:0000259" key="23">
    <source>
        <dbReference type="PROSITE" id="PS50989"/>
    </source>
</evidence>
<feature type="compositionally biased region" description="Basic and acidic residues" evidence="20">
    <location>
        <begin position="2590"/>
        <end position="2600"/>
    </location>
</feature>
<dbReference type="FunFam" id="3.90.226.10:FF:000004">
    <property type="entry name" value="Methylcrotonoyl-CoA carboxylase beta chain"/>
    <property type="match status" value="1"/>
</dbReference>
<keyword evidence="7" id="KW-0963">Cytoplasm</keyword>
<keyword evidence="10" id="KW-0547">Nucleotide-binding</keyword>
<dbReference type="PROSITE" id="PS00227">
    <property type="entry name" value="TUBULIN"/>
    <property type="match status" value="1"/>
</dbReference>
<dbReference type="Gene3D" id="3.90.226.10">
    <property type="entry name" value="2-enoyl-CoA Hydratase, Chain A, domain 1"/>
    <property type="match status" value="2"/>
</dbReference>
<comment type="catalytic activity">
    <reaction evidence="19">
        <text>3-methylbut-2-enoyl-CoA + hydrogencarbonate + ATP = 3-methyl-(2E)-glutaconyl-CoA + ADP + phosphate + H(+)</text>
        <dbReference type="Rhea" id="RHEA:13589"/>
        <dbReference type="ChEBI" id="CHEBI:15378"/>
        <dbReference type="ChEBI" id="CHEBI:17544"/>
        <dbReference type="ChEBI" id="CHEBI:30616"/>
        <dbReference type="ChEBI" id="CHEBI:43474"/>
        <dbReference type="ChEBI" id="CHEBI:57344"/>
        <dbReference type="ChEBI" id="CHEBI:57346"/>
        <dbReference type="ChEBI" id="CHEBI:456216"/>
        <dbReference type="EC" id="6.4.1.4"/>
    </reaction>
</comment>
<keyword evidence="11" id="KW-0460">Magnesium</keyword>
<dbReference type="GO" id="GO:0003924">
    <property type="term" value="F:GTPase activity"/>
    <property type="evidence" value="ECO:0007669"/>
    <property type="project" value="InterPro"/>
</dbReference>
<dbReference type="Pfam" id="PF04969">
    <property type="entry name" value="CS"/>
    <property type="match status" value="1"/>
</dbReference>
<dbReference type="InterPro" id="IPR011762">
    <property type="entry name" value="COA_CT_N"/>
</dbReference>
<comment type="similarity">
    <text evidence="3">Belongs to the AccD/PCCB family.</text>
</comment>
<feature type="domain" description="CoA carboxyltransferase N-terminal" evidence="22">
    <location>
        <begin position="1126"/>
        <end position="1382"/>
    </location>
</feature>
<feature type="region of interest" description="Disordered" evidence="20">
    <location>
        <begin position="2727"/>
        <end position="2784"/>
    </location>
</feature>
<dbReference type="GO" id="GO:0007017">
    <property type="term" value="P:microtubule-based process"/>
    <property type="evidence" value="ECO:0007669"/>
    <property type="project" value="InterPro"/>
</dbReference>
<dbReference type="FunFam" id="1.10.10.10:FF:000085">
    <property type="entry name" value="Vacuolar-sorting protein SNF8"/>
    <property type="match status" value="1"/>
</dbReference>
<dbReference type="GO" id="GO:0006552">
    <property type="term" value="P:L-leucine catabolic process"/>
    <property type="evidence" value="ECO:0007669"/>
    <property type="project" value="UniProtKB-UniPathway"/>
</dbReference>
<dbReference type="EC" id="6.4.1.4" evidence="15"/>
<dbReference type="InterPro" id="IPR002453">
    <property type="entry name" value="Beta_tubulin"/>
</dbReference>
<evidence type="ECO:0000313" key="26">
    <source>
        <dbReference type="Proteomes" id="UP000242875"/>
    </source>
</evidence>
<evidence type="ECO:0000256" key="11">
    <source>
        <dbReference type="ARBA" id="ARBA00022842"/>
    </source>
</evidence>
<dbReference type="InterPro" id="IPR007052">
    <property type="entry name" value="CS_dom"/>
</dbReference>
<comment type="cofactor">
    <cofactor evidence="1">
        <name>Mg(2+)</name>
        <dbReference type="ChEBI" id="CHEBI:18420"/>
    </cofactor>
</comment>
<dbReference type="SUPFAM" id="SSF46785">
    <property type="entry name" value="Winged helix' DNA-binding domain"/>
    <property type="match status" value="1"/>
</dbReference>
<dbReference type="Gene3D" id="3.30.1330.20">
    <property type="entry name" value="Tubulin/FtsZ, C-terminal domain"/>
    <property type="match status" value="1"/>
</dbReference>
<dbReference type="InterPro" id="IPR045190">
    <property type="entry name" value="MCCB/AccD1-like"/>
</dbReference>
<evidence type="ECO:0000256" key="18">
    <source>
        <dbReference type="ARBA" id="ARBA00034296"/>
    </source>
</evidence>
<evidence type="ECO:0000256" key="7">
    <source>
        <dbReference type="ARBA" id="ARBA00022490"/>
    </source>
</evidence>
<evidence type="ECO:0000256" key="19">
    <source>
        <dbReference type="ARBA" id="ARBA00052347"/>
    </source>
</evidence>
<evidence type="ECO:0000256" key="2">
    <source>
        <dbReference type="ARBA" id="ARBA00004245"/>
    </source>
</evidence>
<feature type="region of interest" description="Disordered" evidence="20">
    <location>
        <begin position="2569"/>
        <end position="2605"/>
    </location>
</feature>
<dbReference type="InterPro" id="IPR036390">
    <property type="entry name" value="WH_DNA-bd_sf"/>
</dbReference>
<dbReference type="Gene3D" id="1.10.10.10">
    <property type="entry name" value="Winged helix-like DNA-binding domain superfamily/Winged helix DNA-binding domain"/>
    <property type="match status" value="1"/>
</dbReference>
<dbReference type="Pfam" id="PF01039">
    <property type="entry name" value="Carboxyl_trans"/>
    <property type="match status" value="1"/>
</dbReference>
<evidence type="ECO:0000256" key="10">
    <source>
        <dbReference type="ARBA" id="ARBA00022741"/>
    </source>
</evidence>
<evidence type="ECO:0000256" key="20">
    <source>
        <dbReference type="SAM" id="MobiDB-lite"/>
    </source>
</evidence>
<dbReference type="GO" id="GO:0005874">
    <property type="term" value="C:microtubule"/>
    <property type="evidence" value="ECO:0007669"/>
    <property type="project" value="UniProtKB-KW"/>
</dbReference>
<evidence type="ECO:0000313" key="25">
    <source>
        <dbReference type="EMBL" id="OZJ04173.1"/>
    </source>
</evidence>
<dbReference type="InterPro" id="IPR037103">
    <property type="entry name" value="Tubulin/FtsZ-like_C"/>
</dbReference>
<evidence type="ECO:0000256" key="15">
    <source>
        <dbReference type="ARBA" id="ARBA00026116"/>
    </source>
</evidence>
<dbReference type="InterPro" id="IPR008280">
    <property type="entry name" value="Tub_FtsZ_C"/>
</dbReference>
<dbReference type="Gene3D" id="6.10.140.180">
    <property type="match status" value="1"/>
</dbReference>
<evidence type="ECO:0000256" key="4">
    <source>
        <dbReference type="ARBA" id="ARBA00009636"/>
    </source>
</evidence>
<accession>A0A261Y0Q1</accession>
<name>A0A261Y0Q1_9FUNG</name>
<dbReference type="SUPFAM" id="SSF55307">
    <property type="entry name" value="Tubulin C-terminal domain-like"/>
    <property type="match status" value="1"/>
</dbReference>
<dbReference type="InterPro" id="IPR036525">
    <property type="entry name" value="Tubulin/FtsZ_GTPase_sf"/>
</dbReference>
<feature type="region of interest" description="Disordered" evidence="20">
    <location>
        <begin position="681"/>
        <end position="704"/>
    </location>
</feature>
<dbReference type="InterPro" id="IPR008978">
    <property type="entry name" value="HSP20-like_chaperone"/>
</dbReference>
<dbReference type="FunFam" id="3.30.1330.20:FF:000009">
    <property type="entry name" value="Tubulin beta chain"/>
    <property type="match status" value="1"/>
</dbReference>
<keyword evidence="8" id="KW-0493">Microtubule</keyword>
<dbReference type="FunFam" id="3.40.50.1440:FF:000006">
    <property type="entry name" value="Tubulin beta chain"/>
    <property type="match status" value="1"/>
</dbReference>
<dbReference type="FunFam" id="3.90.226.10:FF:000007">
    <property type="entry name" value="Methylcrotonoyl-CoA carboxylase subunit beta"/>
    <property type="match status" value="1"/>
</dbReference>
<dbReference type="Gene3D" id="1.10.287.600">
    <property type="entry name" value="Helix hairpin bin"/>
    <property type="match status" value="1"/>
</dbReference>
<dbReference type="Gene3D" id="3.40.50.1440">
    <property type="entry name" value="Tubulin/FtsZ, GTPase domain"/>
    <property type="match status" value="1"/>
</dbReference>
<comment type="pathway">
    <text evidence="14">Amino-acid degradation; L-leucine degradation; (S)-3-hydroxy-3-methylglutaryl-CoA from 3-isovaleryl-CoA: step 2/3.</text>
</comment>
<evidence type="ECO:0000256" key="5">
    <source>
        <dbReference type="ARBA" id="ARBA00009834"/>
    </source>
</evidence>
<feature type="domain" description="CS" evidence="24">
    <location>
        <begin position="541"/>
        <end position="651"/>
    </location>
</feature>
<evidence type="ECO:0000256" key="14">
    <source>
        <dbReference type="ARBA" id="ARBA00025711"/>
    </source>
</evidence>
<evidence type="ECO:0000256" key="17">
    <source>
        <dbReference type="ARBA" id="ARBA00031404"/>
    </source>
</evidence>
<evidence type="ECO:0000259" key="22">
    <source>
        <dbReference type="PROSITE" id="PS50980"/>
    </source>
</evidence>
<feature type="region of interest" description="Disordered" evidence="20">
    <location>
        <begin position="2394"/>
        <end position="2420"/>
    </location>
</feature>
<dbReference type="CDD" id="cd06467">
    <property type="entry name" value="p23_NUDC_like"/>
    <property type="match status" value="1"/>
</dbReference>
<comment type="subcellular location">
    <subcellularLocation>
        <location evidence="2">Cytoplasm</location>
        <location evidence="2">Cytoskeleton</location>
    </subcellularLocation>
</comment>
<dbReference type="GO" id="GO:0005525">
    <property type="term" value="F:GTP binding"/>
    <property type="evidence" value="ECO:0007669"/>
    <property type="project" value="UniProtKB-KW"/>
</dbReference>
<keyword evidence="12" id="KW-0342">GTP-binding</keyword>
<evidence type="ECO:0000256" key="21">
    <source>
        <dbReference type="SAM" id="SignalP"/>
    </source>
</evidence>
<dbReference type="PRINTS" id="PR01163">
    <property type="entry name" value="BETATUBULIN"/>
</dbReference>
<keyword evidence="9" id="KW-0479">Metal-binding</keyword>
<evidence type="ECO:0000256" key="1">
    <source>
        <dbReference type="ARBA" id="ARBA00001946"/>
    </source>
</evidence>
<dbReference type="InterPro" id="IPR029045">
    <property type="entry name" value="ClpP/crotonase-like_dom_sf"/>
</dbReference>
<dbReference type="GO" id="GO:0005200">
    <property type="term" value="F:structural constituent of cytoskeleton"/>
    <property type="evidence" value="ECO:0007669"/>
    <property type="project" value="InterPro"/>
</dbReference>
<comment type="similarity">
    <text evidence="5">Belongs to the SNF8 family.</text>
</comment>
<dbReference type="Pfam" id="PF12013">
    <property type="entry name" value="OrsD"/>
    <property type="match status" value="2"/>
</dbReference>
<dbReference type="OrthoDB" id="439921at2759"/>
<comment type="subunit">
    <text evidence="6">Dimer of alpha and beta chains. A typical microtubule is a hollow water-filled tube with an outer diameter of 25 nm and an inner diameter of 15 nM. Alpha-beta heterodimers associate head-to-tail to form protofilaments running lengthwise along the microtubule wall with the beta-tubulin subunit facing the microtubule plus end conferring a structural polarity. Microtubules usually have 13 protofilaments but different protofilament numbers can be found in some organisms and specialized cells.</text>
</comment>
<dbReference type="GO" id="GO:0046872">
    <property type="term" value="F:metal ion binding"/>
    <property type="evidence" value="ECO:0007669"/>
    <property type="project" value="UniProtKB-KW"/>
</dbReference>
<dbReference type="SMART" id="SM00865">
    <property type="entry name" value="Tubulin_C"/>
    <property type="match status" value="1"/>
</dbReference>
<evidence type="ECO:0000256" key="8">
    <source>
        <dbReference type="ARBA" id="ARBA00022701"/>
    </source>
</evidence>
<feature type="chain" id="PRO_5012040177" description="methylcrotonoyl-CoA carboxylase" evidence="21">
    <location>
        <begin position="20"/>
        <end position="2784"/>
    </location>
</feature>
<dbReference type="SUPFAM" id="SSF52096">
    <property type="entry name" value="ClpP/crotonase"/>
    <property type="match status" value="2"/>
</dbReference>
<organism evidence="25 26">
    <name type="scientific">Bifiguratus adelaidae</name>
    <dbReference type="NCBI Taxonomy" id="1938954"/>
    <lineage>
        <taxon>Eukaryota</taxon>
        <taxon>Fungi</taxon>
        <taxon>Fungi incertae sedis</taxon>
        <taxon>Mucoromycota</taxon>
        <taxon>Mucoromycotina</taxon>
        <taxon>Endogonomycetes</taxon>
        <taxon>Endogonales</taxon>
        <taxon>Endogonales incertae sedis</taxon>
        <taxon>Bifiguratus</taxon>
    </lineage>
</organism>
<dbReference type="Gene3D" id="2.60.40.790">
    <property type="match status" value="1"/>
</dbReference>
<keyword evidence="26" id="KW-1185">Reference proteome</keyword>
<protein>
    <recommendedName>
        <fullName evidence="15">methylcrotonoyl-CoA carboxylase</fullName>
        <ecNumber evidence="15">6.4.1.4</ecNumber>
    </recommendedName>
    <alternativeName>
        <fullName evidence="17">3-methylcrotonyl-CoA carboxylase 2</fullName>
    </alternativeName>
    <alternativeName>
        <fullName evidence="16">3-methylcrotonyl-CoA:carbon dioxide ligase subunit beta</fullName>
    </alternativeName>
</protein>
<dbReference type="GO" id="GO:0005739">
    <property type="term" value="C:mitochondrion"/>
    <property type="evidence" value="ECO:0007669"/>
    <property type="project" value="TreeGrafter"/>
</dbReference>
<comment type="caution">
    <text evidence="25">The sequence shown here is derived from an EMBL/GenBank/DDBJ whole genome shotgun (WGS) entry which is preliminary data.</text>
</comment>
<dbReference type="PANTHER" id="PTHR22855">
    <property type="entry name" value="ACETYL, PROPIONYL, PYRUVATE, AND GLUTACONYL CARBOXYLASE-RELATED"/>
    <property type="match status" value="1"/>
</dbReference>
<dbReference type="InterPro" id="IPR017975">
    <property type="entry name" value="Tubulin_CS"/>
</dbReference>
<evidence type="ECO:0000256" key="9">
    <source>
        <dbReference type="ARBA" id="ARBA00022723"/>
    </source>
</evidence>
<dbReference type="UniPathway" id="UPA00363">
    <property type="reaction ID" value="UER00861"/>
</dbReference>
<dbReference type="InterPro" id="IPR036388">
    <property type="entry name" value="WH-like_DNA-bd_sf"/>
</dbReference>
<dbReference type="InterPro" id="IPR003008">
    <property type="entry name" value="Tubulin_FtsZ_GTPase"/>
</dbReference>
<evidence type="ECO:0000256" key="12">
    <source>
        <dbReference type="ARBA" id="ARBA00023134"/>
    </source>
</evidence>
<dbReference type="FunFam" id="1.10.287.600:FF:000002">
    <property type="entry name" value="Tubulin beta chain"/>
    <property type="match status" value="1"/>
</dbReference>
<dbReference type="GO" id="GO:0004485">
    <property type="term" value="F:methylcrotonoyl-CoA carboxylase activity"/>
    <property type="evidence" value="ECO:0007669"/>
    <property type="project" value="UniProtKB-EC"/>
</dbReference>
<dbReference type="PROSITE" id="PS50989">
    <property type="entry name" value="COA_CT_CTER"/>
    <property type="match status" value="1"/>
</dbReference>
<comment type="similarity">
    <text evidence="4">Belongs to the tubulin family.</text>
</comment>
<keyword evidence="13" id="KW-0206">Cytoskeleton</keyword>
<feature type="domain" description="CoA carboxyltransferase C-terminal" evidence="23">
    <location>
        <begin position="1382"/>
        <end position="1631"/>
    </location>
</feature>
<dbReference type="GO" id="GO:1905202">
    <property type="term" value="C:methylcrotonoyl-CoA carboxylase complex"/>
    <property type="evidence" value="ECO:0007669"/>
    <property type="project" value="TreeGrafter"/>
</dbReference>
<evidence type="ECO:0000256" key="3">
    <source>
        <dbReference type="ARBA" id="ARBA00006102"/>
    </source>
</evidence>
<reference evidence="25 26" key="1">
    <citation type="journal article" date="2017" name="Mycologia">
        <title>Bifiguratus adelaidae, gen. et sp. nov., a new member of Mucoromycotina in endophytic and soil-dwelling habitats.</title>
        <authorList>
            <person name="Torres-Cruz T.J."/>
            <person name="Billingsley Tobias T.L."/>
            <person name="Almatruk M."/>
            <person name="Hesse C."/>
            <person name="Kuske C.R."/>
            <person name="Desiro A."/>
            <person name="Benucci G.M."/>
            <person name="Bonito G."/>
            <person name="Stajich J.E."/>
            <person name="Dunlap C."/>
            <person name="Arnold A.E."/>
            <person name="Porras-Alfaro A."/>
        </authorList>
    </citation>
    <scope>NUCLEOTIDE SEQUENCE [LARGE SCALE GENOMIC DNA]</scope>
    <source>
        <strain evidence="25 26">AZ0501</strain>
    </source>
</reference>
<dbReference type="InterPro" id="IPR023123">
    <property type="entry name" value="Tubulin_C"/>
</dbReference>
<dbReference type="PROSITE" id="PS51203">
    <property type="entry name" value="CS"/>
    <property type="match status" value="1"/>
</dbReference>
<proteinExistence type="inferred from homology"/>
<dbReference type="SUPFAM" id="SSF49764">
    <property type="entry name" value="HSP20-like chaperones"/>
    <property type="match status" value="1"/>
</dbReference>
<dbReference type="InterPro" id="IPR022698">
    <property type="entry name" value="OrsD"/>
</dbReference>
<feature type="compositionally biased region" description="Low complexity" evidence="20">
    <location>
        <begin position="2737"/>
        <end position="2747"/>
    </location>
</feature>
<evidence type="ECO:0000256" key="16">
    <source>
        <dbReference type="ARBA" id="ARBA00031237"/>
    </source>
</evidence>
<dbReference type="PROSITE" id="PS50980">
    <property type="entry name" value="COA_CT_NTER"/>
    <property type="match status" value="1"/>
</dbReference>
<dbReference type="InterPro" id="IPR034733">
    <property type="entry name" value="AcCoA_carboxyl_beta"/>
</dbReference>
<dbReference type="InterPro" id="IPR040608">
    <property type="entry name" value="Snf8/Vps36"/>
</dbReference>
<comment type="function">
    <text evidence="18">Tubulin is the major constituent of microtubules, a cylinder consisting of laterally associated linear protofilaments composed of alpha- and beta-tubulin heterodimers. Microtubules grow by the addition of GTP-tubulin dimers to the microtubule end, where a stabilizing cap forms. Below the cap, tubulin dimers are in GDP-bound state, owing to GTPase activity of alpha-tubulin.</text>
</comment>
<dbReference type="Pfam" id="PF04157">
    <property type="entry name" value="EAP30"/>
    <property type="match status" value="1"/>
</dbReference>
<dbReference type="Pfam" id="PF03953">
    <property type="entry name" value="Tubulin_C"/>
    <property type="match status" value="1"/>
</dbReference>
<dbReference type="InterPro" id="IPR011763">
    <property type="entry name" value="COA_CT_C"/>
</dbReference>
<dbReference type="SMART" id="SM00864">
    <property type="entry name" value="Tubulin"/>
    <property type="match status" value="1"/>
</dbReference>
<gene>
    <name evidence="25" type="ORF">BZG36_02170</name>
</gene>
<feature type="compositionally biased region" description="Basic and acidic residues" evidence="20">
    <location>
        <begin position="2397"/>
        <end position="2417"/>
    </location>
</feature>
<evidence type="ECO:0000259" key="24">
    <source>
        <dbReference type="PROSITE" id="PS51203"/>
    </source>
</evidence>
<evidence type="ECO:0000256" key="6">
    <source>
        <dbReference type="ARBA" id="ARBA00011747"/>
    </source>
</evidence>
<dbReference type="InterPro" id="IPR000217">
    <property type="entry name" value="Tubulin"/>
</dbReference>
<dbReference type="Pfam" id="PF00091">
    <property type="entry name" value="Tubulin"/>
    <property type="match status" value="1"/>
</dbReference>
<sequence length="2784" mass="306861">MVKLNTIFAVAVLAASVSAAPNVACSASSDFQTCLQTAHTNFNACKNERLKGNNSCSLCDSQKAIDTCFASCKPDGAYLAEYNAQNGRVSAFCSSNFSVAGKGKAADASSASADASASPDASGNVDPTVSTAPLSASAIDAAVSASSDASSAAASMKPSSSTTSGAVTIRSAAGLIAAAASGANATLNPAANSVKAMPVAPKPDSVRIEPRRTLLNPKFEGYKLKVFPDEQLKRYSLESPVHPSKVPSNAKLSYAQIQSRVKYNHLFKGYAHVIDGKRLESAFYVDEKGILTAVVIDVQGDGERLKTTRLFDLTTPGDEGMSTDISAEHYSAVALRWDLLLVADGYGTMRVLNVSDIFSDHDSGDGIKADRALYTFQYSSFEQSTKRIPSVLLDAVFLNSSSIEQSIVYAAYSVSPQRVAEEHHVQLVGQSTSKSTLKPTKPLFDITINKFDVSLSCPASFQPSQSSSVDVLHTLRGKNIPLYFDLSVNGIQYIIASESSYSVILRNPSSEDSEKMDIDHAVGGKEEPAATSDNSVGPSFAPRSPYTWTQKESEVTVVFDIPKGTPKTAISCKFTRTHLSLIVNRVARPPSETSSTQTQQGPFDPAIAIPYKQLWDIVDTDATIWTIDSKEGTLTLNIAKGNEKVRWPQVFAEDDGVAESLTQAQLDEYIARLEKYTQDVDDPASTLATSSYPRSLPQPMDGGDFDDDIDQEGQNVTFSWYDQVGCLRAQSSNHRHEWLCQSFRGSTPEDRLLTNICLKYDLDGLVYQLDEQSGSMATLANHIATFNALAFVQASKREKRFIYTDPQCRFATIIEGSRNAYIYYRHEGSQFTEVQSLIDLTQGYHQDVVGAQLIGGIASAISRQELQDQYRQIGSDLAAKELAELNGQLEVFKTNLEEFARKHRKDIRRDPTFRMHFQKMCSNIGVDPLASNKGFWAELLGVGDFYYELGIQIIEVCMATRERNGGLCEISEVKRRVERMRGVKTVNGSKDTGITEDDIIRSIKTLKPLGNGFEILQIGSKKMVRSIPKEFDMDQTSVLGHAQVGVLALLQARNYKRTLGGLQRDLTMFWTTRLLRVGPASAIRPATVPLLLRSNGYHTSHEELGKVLPNLVDTESEEFKDNKRRMDTLVEDLNAKTSRINLGGGEEARKRHLGRKKMLPRDRVERLLDHQSPFLELSALAGYNLYGEDVPAGGLITGIGRVSGIECMIVANDPTVKGGTYYPITVKKHLRAQEIAKENRLPCIYLVDSGGANLPRQADVFPDREHFGRIFYNQATMSSMGIPQIAVVMGSCTAGGAYVPAMADESIIVQKQGTIFLAGPPLVKAATGEIVSAEDLGGADLHCRTSGVTDHYAQNDEHALTIARSVISNLNYAKRPDVTVQKPENPLYDPEEIGGIVGDNLRKSFDVKNVIAHIVDGSKFSEFKQLYGTTLVTGFARIHGYPVGIVANNGILFSEAALKGAHFIELCSQRKIPLVFLQNITGFMVGSSAEAGGIAKNGAKLVTAVSCTKVPKFTMLIGGSFGAGNYGMCGRAYGPRFLWMWPNARISVMGGEQAAGVLSQVTRDGKAKKGIEWPLEEEEEFKGKIRDRYESEGHPYFSSARLWDDGVINPAHSRDILGLAISASLNAPIEDTRFGVFRISCVPLTVDMREIIHLQAGQCGNQIGTKFWETVSAEHGLDQNGNYHGTNDNQLERIDVYYNQAGNNRYVPRAVLIDLESATMDTVKASPNGKMFRPDNYIYGHSGAGNNWAKGYYTEGAELVENIMDVVRKEAENAECLQGFQVCHSLGGGTGSGLGTLLLSKIREEYPDRMLSTFSVVPSPKVSDTVVEPYNAVLAVHQLVENCDATFCIDNEALYDICSNTLKLKDPSYPELNKLVSSVMSGISTSLRFPGQLNSDLRKLCVNMVPFPRLHFFLVGFAPLTAAVNAQYRNITVPELTAQMFDARNMMAAADPRHGRYLTVATIFRGKISSKEVENQMLAVQQKNSAYFVEWIPNSVKTTLCDVPPVGQTMSGTFIGNSTAIQDLFRRVNEQFTAMFRRKAYLHWFTGEGMDEMEFTEAESNMNDLVSEYQQYQEATAEDDYEEEMDGGYGDMPMDEQHDDVQAVDTRDGLPLDERLGYKMMNPLNVNAFSFNEMIMKATILLTLLGAIALIAGVSADPQPDPQLGGGSGLPALGELVNSEAGGDQGGLGGSSGVGVKVAQAEGYSAFEFAETLKSLFTPMQPLPLAQAEAAQEHATQQAVKDWAEDVKEAASVRSLDSVDAQVSVVQPQFLVFLPDARAVLCREHGACLHRQNLNQHLQEAHRMGSYESRKTAASFKECNLAEGKTGMRLPFDGSDPIEGLPVFDGFACKHAHGWNPKMSSPIYTAVKLQTLAGFEDFRPYFVVQERQRRITPLQSDEDRNQLTKIETTQEKPRDVAPPKQPEFLRFLPKLRVIVCRQHGVCLHSEGIGRHLTEFHPHPQNNEIIDTLRKLGLANNVDSVRTPRPRSQPIEGLPIFRGFECNRGGCAFLSNSQKVMRRHCVAMHNWDSKGQRQPYSCVRMQSLFGRYHVRPCFFTVSVPEKNRTRLKHRNADTPKAKFLSPRYLPKRKRPSDGKSSDEHHVRKRQRLHVPVPTLDIGDLVDPFGGIKVSLRESVPHRPKRILMNDVEAKIAARITKLRSEKDAFQVVVERNGIQDLDFPEENEEEREEKNEQYRRVLGEQHSLIEHVKVKQDRDICETQLWANVDDELRSPPIDQPSLASVSSSTASDEPEEIDNEFVKFLDSADEFDKDPTPADHPSLPFYDC</sequence>
<dbReference type="InterPro" id="IPR018316">
    <property type="entry name" value="Tubulin/FtsZ_2-layer-sand-dom"/>
</dbReference>
<dbReference type="PANTHER" id="PTHR22855:SF13">
    <property type="entry name" value="METHYLCROTONOYL-COA CARBOXYLASE BETA CHAIN, MITOCHONDRIAL"/>
    <property type="match status" value="1"/>
</dbReference>
<dbReference type="EMBL" id="MVBO01000050">
    <property type="protein sequence ID" value="OZJ04173.1"/>
    <property type="molecule type" value="Genomic_DNA"/>
</dbReference>